<dbReference type="InterPro" id="IPR011043">
    <property type="entry name" value="Gal_Oxase/kelch_b-propeller"/>
</dbReference>
<accession>A0A8H3XRE2</accession>
<dbReference type="SUPFAM" id="SSF50965">
    <property type="entry name" value="Galactose oxidase, central domain"/>
    <property type="match status" value="1"/>
</dbReference>
<dbReference type="InterPro" id="IPR006652">
    <property type="entry name" value="Kelch_1"/>
</dbReference>
<dbReference type="EMBL" id="BLKC01000224">
    <property type="protein sequence ID" value="GFF59602.1"/>
    <property type="molecule type" value="Genomic_DNA"/>
</dbReference>
<dbReference type="Gene3D" id="2.130.10.80">
    <property type="entry name" value="Galactose oxidase/kelch, beta-propeller"/>
    <property type="match status" value="1"/>
</dbReference>
<gene>
    <name evidence="5" type="ORF">IFM46972_11426</name>
</gene>
<dbReference type="SMART" id="SM00612">
    <property type="entry name" value="Kelch"/>
    <property type="match status" value="2"/>
</dbReference>
<dbReference type="PANTHER" id="PTHR32208:SF68">
    <property type="entry name" value="GALACTOSE OXIDASE"/>
    <property type="match status" value="1"/>
</dbReference>
<sequence>MWPHQPYLIFAALTGGVDAISRPSLNPLGAQNASSLKADIPSYDPSFTDQSPPYSGCLVDRTDSKVFCNSGSEDECKKALDGDNSTYWRSRDKKTSHVITVDLGRPAYHVSAVAMLPPQCEDAQGLITQHKIFLSEDGNNWGDPVSYGMWPEEGRLKLSTFEPKSARYVRLVADTRGTNQSWVGVSELSIYATPYTIPQNPSLGAWGPTLDLPIVPVSVANEASGKIAFWSSWAQDLYFSTPGGQTAMSRWDPTGGHISSRVVTDTHHDMFCPGTSIDGTGMLVVTGGNDAEQTSLYDAVEDKWIPGPPMRMRRGYQSSVTVSDGRVFVIGGSWSGGSSRSKDGEIYDPKTRSWTKLPGAKVDPMLTDDTEGRWRADNHGWLFGWKNLSVFQAGPSKAMNWYYVGGNGTVTPAGPRIGDEDSMSGSAVMFDALAGKILTLGGSPDYEMSHATNNARLITIGEPCETPQVEVAGQNGRGMHYKRVFHSAVVLPDGTVFIAGGQTFGLAFNEENVQLTPELYFPHNNSFIQLQTNNLIRVYHSWSILLPDATVLNGGGGLCGNCTANHYDAQIFTPPYLLDSKGDRRPRPKIISVSGKKLHVGQEGWIRTDSDVSSASFIRLGSTTHTVNTDQRRIPLSLKKVSQHKYHFTIPSEPGITIPGFWMLFVLNADGTPSVAKTVLIAVGNGSDHGPYDHEDIGSDSHKPTWQSWKPALIEQFGQWFGY</sequence>
<dbReference type="UniPathway" id="UPA00280"/>
<dbReference type="SUPFAM" id="SSF81296">
    <property type="entry name" value="E set domains"/>
    <property type="match status" value="1"/>
</dbReference>
<feature type="domain" description="F5/8 type C" evidence="4">
    <location>
        <begin position="42"/>
        <end position="193"/>
    </location>
</feature>
<dbReference type="Gene3D" id="2.60.40.10">
    <property type="entry name" value="Immunoglobulins"/>
    <property type="match status" value="1"/>
</dbReference>
<evidence type="ECO:0000313" key="5">
    <source>
        <dbReference type="EMBL" id="GFF59602.1"/>
    </source>
</evidence>
<dbReference type="InterPro" id="IPR014756">
    <property type="entry name" value="Ig_E-set"/>
</dbReference>
<dbReference type="Pfam" id="PF01344">
    <property type="entry name" value="Kelch_1"/>
    <property type="match status" value="1"/>
</dbReference>
<dbReference type="InterPro" id="IPR009880">
    <property type="entry name" value="Glyoxal_oxidase_N"/>
</dbReference>
<dbReference type="CDD" id="cd02851">
    <property type="entry name" value="E_set_GO_C"/>
    <property type="match status" value="1"/>
</dbReference>
<protein>
    <submittedName>
        <fullName evidence="5">Galactose oxidase</fullName>
    </submittedName>
</protein>
<proteinExistence type="predicted"/>
<keyword evidence="2" id="KW-0119">Carbohydrate metabolism</keyword>
<dbReference type="Pfam" id="PF00754">
    <property type="entry name" value="F5_F8_type_C"/>
    <property type="match status" value="1"/>
</dbReference>
<organism evidence="5 6">
    <name type="scientific">Aspergillus udagawae</name>
    <dbReference type="NCBI Taxonomy" id="91492"/>
    <lineage>
        <taxon>Eukaryota</taxon>
        <taxon>Fungi</taxon>
        <taxon>Dikarya</taxon>
        <taxon>Ascomycota</taxon>
        <taxon>Pezizomycotina</taxon>
        <taxon>Eurotiomycetes</taxon>
        <taxon>Eurotiomycetidae</taxon>
        <taxon>Eurotiales</taxon>
        <taxon>Aspergillaceae</taxon>
        <taxon>Aspergillus</taxon>
        <taxon>Aspergillus subgen. Fumigati</taxon>
    </lineage>
</organism>
<dbReference type="Pfam" id="PF07250">
    <property type="entry name" value="Glyoxal_oxid_N"/>
    <property type="match status" value="1"/>
</dbReference>
<dbReference type="InterPro" id="IPR000421">
    <property type="entry name" value="FA58C"/>
</dbReference>
<dbReference type="SUPFAM" id="SSF49785">
    <property type="entry name" value="Galactose-binding domain-like"/>
    <property type="match status" value="1"/>
</dbReference>
<dbReference type="InterPro" id="IPR013783">
    <property type="entry name" value="Ig-like_fold"/>
</dbReference>
<evidence type="ECO:0000259" key="4">
    <source>
        <dbReference type="PROSITE" id="PS50022"/>
    </source>
</evidence>
<dbReference type="InterPro" id="IPR037293">
    <property type="entry name" value="Gal_Oxidase_central_sf"/>
</dbReference>
<keyword evidence="1" id="KW-0732">Signal</keyword>
<comment type="caution">
    <text evidence="5">The sequence shown here is derived from an EMBL/GenBank/DDBJ whole genome shotgun (WGS) entry which is preliminary data.</text>
</comment>
<dbReference type="Pfam" id="PF09118">
    <property type="entry name" value="GO-like_E_set"/>
    <property type="match status" value="1"/>
</dbReference>
<dbReference type="InterPro" id="IPR015202">
    <property type="entry name" value="GO-like_E_set"/>
</dbReference>
<dbReference type="PANTHER" id="PTHR32208">
    <property type="entry name" value="SECRETED PROTEIN-RELATED"/>
    <property type="match status" value="1"/>
</dbReference>
<evidence type="ECO:0000256" key="3">
    <source>
        <dbReference type="ARBA" id="ARBA00023326"/>
    </source>
</evidence>
<dbReference type="GO" id="GO:0000272">
    <property type="term" value="P:polysaccharide catabolic process"/>
    <property type="evidence" value="ECO:0007669"/>
    <property type="project" value="UniProtKB-KW"/>
</dbReference>
<dbReference type="PROSITE" id="PS50022">
    <property type="entry name" value="FA58C_3"/>
    <property type="match status" value="1"/>
</dbReference>
<dbReference type="Proteomes" id="UP000465221">
    <property type="component" value="Unassembled WGS sequence"/>
</dbReference>
<evidence type="ECO:0000256" key="1">
    <source>
        <dbReference type="ARBA" id="ARBA00022729"/>
    </source>
</evidence>
<keyword evidence="3" id="KW-0624">Polysaccharide degradation</keyword>
<evidence type="ECO:0000313" key="6">
    <source>
        <dbReference type="Proteomes" id="UP000465221"/>
    </source>
</evidence>
<evidence type="ECO:0000256" key="2">
    <source>
        <dbReference type="ARBA" id="ARBA00023277"/>
    </source>
</evidence>
<dbReference type="AlphaFoldDB" id="A0A8H3XRE2"/>
<dbReference type="Gene3D" id="2.60.120.260">
    <property type="entry name" value="Galactose-binding domain-like"/>
    <property type="match status" value="1"/>
</dbReference>
<reference evidence="5 6" key="1">
    <citation type="submission" date="2020-01" db="EMBL/GenBank/DDBJ databases">
        <title>Draft genome sequence of Aspergillus udagawae IFM 46972.</title>
        <authorList>
            <person name="Takahashi H."/>
            <person name="Yaguchi T."/>
        </authorList>
    </citation>
    <scope>NUCLEOTIDE SEQUENCE [LARGE SCALE GENOMIC DNA]</scope>
    <source>
        <strain evidence="5 6">IFM 46972</strain>
    </source>
</reference>
<dbReference type="InterPro" id="IPR008979">
    <property type="entry name" value="Galactose-bd-like_sf"/>
</dbReference>
<name>A0A8H3XRE2_9EURO</name>